<keyword evidence="2" id="KW-0547">Nucleotide-binding</keyword>
<feature type="domain" description="ABC transporter" evidence="5">
    <location>
        <begin position="7"/>
        <end position="244"/>
    </location>
</feature>
<organism evidence="6 7">
    <name type="scientific">Pyrodictium occultum</name>
    <dbReference type="NCBI Taxonomy" id="2309"/>
    <lineage>
        <taxon>Archaea</taxon>
        <taxon>Thermoproteota</taxon>
        <taxon>Thermoprotei</taxon>
        <taxon>Desulfurococcales</taxon>
        <taxon>Pyrodictiaceae</taxon>
        <taxon>Pyrodictium</taxon>
    </lineage>
</organism>
<evidence type="ECO:0000256" key="1">
    <source>
        <dbReference type="ARBA" id="ARBA00022448"/>
    </source>
</evidence>
<dbReference type="OrthoDB" id="24644at2157"/>
<evidence type="ECO:0000256" key="2">
    <source>
        <dbReference type="ARBA" id="ARBA00022741"/>
    </source>
</evidence>
<protein>
    <recommendedName>
        <fullName evidence="5">ABC transporter domain-containing protein</fullName>
    </recommendedName>
</protein>
<dbReference type="Proteomes" id="UP000053352">
    <property type="component" value="Unassembled WGS sequence"/>
</dbReference>
<accession>A0A0V8RVK9</accession>
<dbReference type="InterPro" id="IPR003593">
    <property type="entry name" value="AAA+_ATPase"/>
</dbReference>
<keyword evidence="1" id="KW-0813">Transport</keyword>
<dbReference type="Gene3D" id="3.40.50.300">
    <property type="entry name" value="P-loop containing nucleotide triphosphate hydrolases"/>
    <property type="match status" value="1"/>
</dbReference>
<dbReference type="InterPro" id="IPR027417">
    <property type="entry name" value="P-loop_NTPase"/>
</dbReference>
<evidence type="ECO:0000313" key="7">
    <source>
        <dbReference type="Proteomes" id="UP000053352"/>
    </source>
</evidence>
<dbReference type="PROSITE" id="PS50893">
    <property type="entry name" value="ABC_TRANSPORTER_2"/>
    <property type="match status" value="1"/>
</dbReference>
<dbReference type="CDD" id="cd03214">
    <property type="entry name" value="ABC_Iron-Siderophores_B12_Hemin"/>
    <property type="match status" value="1"/>
</dbReference>
<evidence type="ECO:0000313" key="6">
    <source>
        <dbReference type="EMBL" id="KSW12086.1"/>
    </source>
</evidence>
<dbReference type="GO" id="GO:0005524">
    <property type="term" value="F:ATP binding"/>
    <property type="evidence" value="ECO:0007669"/>
    <property type="project" value="UniProtKB-KW"/>
</dbReference>
<dbReference type="PANTHER" id="PTHR42794">
    <property type="entry name" value="HEMIN IMPORT ATP-BINDING PROTEIN HMUV"/>
    <property type="match status" value="1"/>
</dbReference>
<dbReference type="InterPro" id="IPR003439">
    <property type="entry name" value="ABC_transporter-like_ATP-bd"/>
</dbReference>
<dbReference type="EMBL" id="LNTB01000001">
    <property type="protein sequence ID" value="KSW12086.1"/>
    <property type="molecule type" value="Genomic_DNA"/>
</dbReference>
<dbReference type="GO" id="GO:0016887">
    <property type="term" value="F:ATP hydrolysis activity"/>
    <property type="evidence" value="ECO:0007669"/>
    <property type="project" value="InterPro"/>
</dbReference>
<dbReference type="SMART" id="SM00382">
    <property type="entry name" value="AAA"/>
    <property type="match status" value="1"/>
</dbReference>
<dbReference type="Pfam" id="PF00005">
    <property type="entry name" value="ABC_tran"/>
    <property type="match status" value="1"/>
</dbReference>
<keyword evidence="7" id="KW-1185">Reference proteome</keyword>
<sequence>MEEAEGLRALDIRVELGGATILDGVSLEARPGLVTVVLGPNGAGKTTLLKTVAGLLEPSRGRVLLDGVEVHRLPPRERARRLAYIPAFLEAPGLGQSVEEFVAASRYPLRRSLALGPSERDLAEARRQLARVEAAGLAARRLAALSSGERQRALLAHALARGARALLADEPTSFLDLRGRLLTYKLLVEEARRGRIVVAATHDMVLAGLYADRVAVLHRGRVVAAGGPGEVLEPGLLEEVFGVRVEMARVAGRSVPVPVDTA</sequence>
<comment type="caution">
    <text evidence="6">The sequence shown here is derived from an EMBL/GenBank/DDBJ whole genome shotgun (WGS) entry which is preliminary data.</text>
</comment>
<evidence type="ECO:0000256" key="3">
    <source>
        <dbReference type="ARBA" id="ARBA00022840"/>
    </source>
</evidence>
<dbReference type="SUPFAM" id="SSF52540">
    <property type="entry name" value="P-loop containing nucleoside triphosphate hydrolases"/>
    <property type="match status" value="1"/>
</dbReference>
<keyword evidence="3" id="KW-0067">ATP-binding</keyword>
<evidence type="ECO:0000259" key="5">
    <source>
        <dbReference type="PROSITE" id="PS50893"/>
    </source>
</evidence>
<gene>
    <name evidence="6" type="ORF">CF15_04745</name>
</gene>
<keyword evidence="4" id="KW-1278">Translocase</keyword>
<evidence type="ECO:0000256" key="4">
    <source>
        <dbReference type="ARBA" id="ARBA00022967"/>
    </source>
</evidence>
<dbReference type="STRING" id="2309.CF15_04745"/>
<dbReference type="RefSeq" id="WP_058370766.1">
    <property type="nucleotide sequence ID" value="NZ_LNTB01000001.1"/>
</dbReference>
<name>A0A0V8RVK9_PYROC</name>
<dbReference type="AlphaFoldDB" id="A0A0V8RVK9"/>
<proteinExistence type="predicted"/>
<dbReference type="PANTHER" id="PTHR42794:SF1">
    <property type="entry name" value="HEMIN IMPORT ATP-BINDING PROTEIN HMUV"/>
    <property type="match status" value="1"/>
</dbReference>
<reference evidence="6 7" key="1">
    <citation type="submission" date="2015-11" db="EMBL/GenBank/DDBJ databases">
        <title>Genome sequence of Pyrodictium occultum PL-19, a marine hyperthermophilic archaeon isolated from Volcano, Italy.</title>
        <authorList>
            <person name="Utturkar S."/>
            <person name="Huber H."/>
            <person name="Leptihn S."/>
            <person name="Brown S."/>
            <person name="Stetter K.O."/>
            <person name="Podar M."/>
        </authorList>
    </citation>
    <scope>NUCLEOTIDE SEQUENCE [LARGE SCALE GENOMIC DNA]</scope>
    <source>
        <strain evidence="6 7">PL-19</strain>
    </source>
</reference>